<protein>
    <submittedName>
        <fullName evidence="2">Uncharacterized protein</fullName>
    </submittedName>
</protein>
<feature type="transmembrane region" description="Helical" evidence="1">
    <location>
        <begin position="33"/>
        <end position="52"/>
    </location>
</feature>
<evidence type="ECO:0000313" key="2">
    <source>
        <dbReference type="EMBL" id="TLD97639.1"/>
    </source>
</evidence>
<dbReference type="AlphaFoldDB" id="A0A4U8TCG7"/>
<feature type="transmembrane region" description="Helical" evidence="1">
    <location>
        <begin position="133"/>
        <end position="151"/>
    </location>
</feature>
<sequence length="243" mass="27429">MALFQVNMPPLPENQFPIHYIHNTPTLRKAKRLWIASFIIMLIGMFAIGAMYGAFATMDMYDYTELKTPDMLGYIINFISTICMFFAYFYISKLALRARLFKLCIAQLVFSLIGTLCLSLVDTPYEPVGAQDWFVGLFCLIALPVLIYIFYQMNRELSFITDEKWFLKSTKMMLFGLVLLLIIGVGAIILATSVGASSVIAVILSLAFTATLIFIFVAIVMYIVAIFKLRLVIAYGQNVPNPL</sequence>
<feature type="transmembrane region" description="Helical" evidence="1">
    <location>
        <begin position="72"/>
        <end position="91"/>
    </location>
</feature>
<dbReference type="Proteomes" id="UP000029733">
    <property type="component" value="Unassembled WGS sequence"/>
</dbReference>
<keyword evidence="1" id="KW-0472">Membrane</keyword>
<dbReference type="RefSeq" id="WP_034356046.1">
    <property type="nucleotide sequence ID" value="NZ_JRPR02000001.1"/>
</dbReference>
<proteinExistence type="predicted"/>
<feature type="transmembrane region" description="Helical" evidence="1">
    <location>
        <begin position="103"/>
        <end position="121"/>
    </location>
</feature>
<comment type="caution">
    <text evidence="2">The sequence shown here is derived from an EMBL/GenBank/DDBJ whole genome shotgun (WGS) entry which is preliminary data.</text>
</comment>
<feature type="transmembrane region" description="Helical" evidence="1">
    <location>
        <begin position="172"/>
        <end position="194"/>
    </location>
</feature>
<gene>
    <name evidence="2" type="ORF">LS71_002535</name>
</gene>
<evidence type="ECO:0000313" key="3">
    <source>
        <dbReference type="Proteomes" id="UP000029733"/>
    </source>
</evidence>
<dbReference type="OrthoDB" id="5326414at2"/>
<name>A0A4U8TCG7_9HELI</name>
<keyword evidence="3" id="KW-1185">Reference proteome</keyword>
<feature type="transmembrane region" description="Helical" evidence="1">
    <location>
        <begin position="200"/>
        <end position="227"/>
    </location>
</feature>
<keyword evidence="1" id="KW-0812">Transmembrane</keyword>
<keyword evidence="1" id="KW-1133">Transmembrane helix</keyword>
<evidence type="ECO:0000256" key="1">
    <source>
        <dbReference type="SAM" id="Phobius"/>
    </source>
</evidence>
<organism evidence="2 3">
    <name type="scientific">Helicobacter jaachi</name>
    <dbReference type="NCBI Taxonomy" id="1677920"/>
    <lineage>
        <taxon>Bacteria</taxon>
        <taxon>Pseudomonadati</taxon>
        <taxon>Campylobacterota</taxon>
        <taxon>Epsilonproteobacteria</taxon>
        <taxon>Campylobacterales</taxon>
        <taxon>Helicobacteraceae</taxon>
        <taxon>Helicobacter</taxon>
    </lineage>
</organism>
<dbReference type="STRING" id="1677920.LS71_07600"/>
<accession>A0A4U8TCG7</accession>
<dbReference type="EMBL" id="JRPR02000001">
    <property type="protein sequence ID" value="TLD97639.1"/>
    <property type="molecule type" value="Genomic_DNA"/>
</dbReference>
<reference evidence="2 3" key="1">
    <citation type="journal article" date="2014" name="Genome Announc.">
        <title>Draft genome sequences of eight enterohepatic helicobacter species isolated from both laboratory and wild rodents.</title>
        <authorList>
            <person name="Sheh A."/>
            <person name="Shen Z."/>
            <person name="Fox J.G."/>
        </authorList>
    </citation>
    <scope>NUCLEOTIDE SEQUENCE [LARGE SCALE GENOMIC DNA]</scope>
    <source>
        <strain evidence="2 3">MIT 09-6949</strain>
    </source>
</reference>